<dbReference type="AlphaFoldDB" id="A0A2G5DDB9"/>
<dbReference type="Proteomes" id="UP000230069">
    <property type="component" value="Unassembled WGS sequence"/>
</dbReference>
<dbReference type="InParanoid" id="A0A2G5DDB9"/>
<accession>A0A2G5DDB9</accession>
<dbReference type="EMBL" id="KZ305039">
    <property type="protein sequence ID" value="PIA41521.1"/>
    <property type="molecule type" value="Genomic_DNA"/>
</dbReference>
<sequence>MQKNLKFGQLVRWIEKLLNLKQTRKSTLRCFKEPSLDQSQPQAKAISLSHYMHVLELIGRLRDQQCHSFTEFFQI</sequence>
<reference evidence="1 2" key="1">
    <citation type="submission" date="2017-09" db="EMBL/GenBank/DDBJ databases">
        <title>WGS assembly of Aquilegia coerulea Goldsmith.</title>
        <authorList>
            <person name="Hodges S."/>
            <person name="Kramer E."/>
            <person name="Nordborg M."/>
            <person name="Tomkins J."/>
            <person name="Borevitz J."/>
            <person name="Derieg N."/>
            <person name="Yan J."/>
            <person name="Mihaltcheva S."/>
            <person name="Hayes R.D."/>
            <person name="Rokhsar D."/>
        </authorList>
    </citation>
    <scope>NUCLEOTIDE SEQUENCE [LARGE SCALE GENOMIC DNA]</scope>
    <source>
        <strain evidence="2">cv. Goldsmith</strain>
    </source>
</reference>
<protein>
    <submittedName>
        <fullName evidence="1">Uncharacterized protein</fullName>
    </submittedName>
</protein>
<organism evidence="1 2">
    <name type="scientific">Aquilegia coerulea</name>
    <name type="common">Rocky mountain columbine</name>
    <dbReference type="NCBI Taxonomy" id="218851"/>
    <lineage>
        <taxon>Eukaryota</taxon>
        <taxon>Viridiplantae</taxon>
        <taxon>Streptophyta</taxon>
        <taxon>Embryophyta</taxon>
        <taxon>Tracheophyta</taxon>
        <taxon>Spermatophyta</taxon>
        <taxon>Magnoliopsida</taxon>
        <taxon>Ranunculales</taxon>
        <taxon>Ranunculaceae</taxon>
        <taxon>Thalictroideae</taxon>
        <taxon>Aquilegia</taxon>
    </lineage>
</organism>
<evidence type="ECO:0000313" key="1">
    <source>
        <dbReference type="EMBL" id="PIA41521.1"/>
    </source>
</evidence>
<gene>
    <name evidence="1" type="ORF">AQUCO_02200147v1</name>
</gene>
<name>A0A2G5DDB9_AQUCA</name>
<proteinExistence type="predicted"/>
<keyword evidence="2" id="KW-1185">Reference proteome</keyword>
<evidence type="ECO:0000313" key="2">
    <source>
        <dbReference type="Proteomes" id="UP000230069"/>
    </source>
</evidence>